<comment type="caution">
    <text evidence="2">The sequence shown here is derived from an EMBL/GenBank/DDBJ whole genome shotgun (WGS) entry which is preliminary data.</text>
</comment>
<gene>
    <name evidence="2" type="ORF">CSOL1703_00007246</name>
</gene>
<dbReference type="OrthoDB" id="5133011at2759"/>
<dbReference type="EMBL" id="CABFOC020000074">
    <property type="protein sequence ID" value="CAH0057465.1"/>
    <property type="molecule type" value="Genomic_DNA"/>
</dbReference>
<evidence type="ECO:0000313" key="2">
    <source>
        <dbReference type="EMBL" id="CAH0057465.1"/>
    </source>
</evidence>
<sequence>MRFTIVFFGAMVQLFALAAAQVDGELYQYFILCCDNYPASSRLYTPVYHDRDHLPSAWVVRAAAGRHYHGYGELCSNHILRSSYSDAASRLHSPVYHNSHDFPTITKHLC</sequence>
<keyword evidence="1" id="KW-0732">Signal</keyword>
<feature type="chain" id="PRO_5040392556" evidence="1">
    <location>
        <begin position="21"/>
        <end position="110"/>
    </location>
</feature>
<keyword evidence="3" id="KW-1185">Reference proteome</keyword>
<organism evidence="2 3">
    <name type="scientific">Clonostachys solani</name>
    <dbReference type="NCBI Taxonomy" id="160281"/>
    <lineage>
        <taxon>Eukaryota</taxon>
        <taxon>Fungi</taxon>
        <taxon>Dikarya</taxon>
        <taxon>Ascomycota</taxon>
        <taxon>Pezizomycotina</taxon>
        <taxon>Sordariomycetes</taxon>
        <taxon>Hypocreomycetidae</taxon>
        <taxon>Hypocreales</taxon>
        <taxon>Bionectriaceae</taxon>
        <taxon>Clonostachys</taxon>
    </lineage>
</organism>
<reference evidence="2" key="1">
    <citation type="submission" date="2021-10" db="EMBL/GenBank/DDBJ databases">
        <authorList>
            <person name="Piombo E."/>
        </authorList>
    </citation>
    <scope>NUCLEOTIDE SEQUENCE</scope>
</reference>
<accession>A0A9N9ZJ34</accession>
<name>A0A9N9ZJ34_9HYPO</name>
<protein>
    <submittedName>
        <fullName evidence="2">Uncharacterized protein</fullName>
    </submittedName>
</protein>
<proteinExistence type="predicted"/>
<dbReference type="Proteomes" id="UP000775872">
    <property type="component" value="Unassembled WGS sequence"/>
</dbReference>
<dbReference type="AlphaFoldDB" id="A0A9N9ZJ34"/>
<evidence type="ECO:0000313" key="3">
    <source>
        <dbReference type="Proteomes" id="UP000775872"/>
    </source>
</evidence>
<evidence type="ECO:0000256" key="1">
    <source>
        <dbReference type="SAM" id="SignalP"/>
    </source>
</evidence>
<feature type="signal peptide" evidence="1">
    <location>
        <begin position="1"/>
        <end position="20"/>
    </location>
</feature>